<dbReference type="InterPro" id="IPR003343">
    <property type="entry name" value="Big_2"/>
</dbReference>
<evidence type="ECO:0000313" key="4">
    <source>
        <dbReference type="EMBL" id="HIS31847.1"/>
    </source>
</evidence>
<feature type="region of interest" description="Disordered" evidence="1">
    <location>
        <begin position="33"/>
        <end position="189"/>
    </location>
</feature>
<reference evidence="4" key="1">
    <citation type="submission" date="2020-10" db="EMBL/GenBank/DDBJ databases">
        <authorList>
            <person name="Gilroy R."/>
        </authorList>
    </citation>
    <scope>NUCLEOTIDE SEQUENCE</scope>
    <source>
        <strain evidence="4">CHK190-19873</strain>
    </source>
</reference>
<dbReference type="EMBL" id="DVIQ01000058">
    <property type="protein sequence ID" value="HIS31847.1"/>
    <property type="molecule type" value="Genomic_DNA"/>
</dbReference>
<dbReference type="SUPFAM" id="SSF110296">
    <property type="entry name" value="Oligoxyloglucan reducing end-specific cellobiohydrolase"/>
    <property type="match status" value="1"/>
</dbReference>
<dbReference type="Pfam" id="PF02368">
    <property type="entry name" value="Big_2"/>
    <property type="match status" value="1"/>
</dbReference>
<feature type="domain" description="BIG2" evidence="3">
    <location>
        <begin position="450"/>
        <end position="539"/>
    </location>
</feature>
<evidence type="ECO:0000256" key="2">
    <source>
        <dbReference type="SAM" id="SignalP"/>
    </source>
</evidence>
<sequence>MKKRSYRQALASILSAALILSVVFGSGNIVAEETDPASEAQTELSTETVTETGTEAAITETITEPEAEPAAKPETETEAEPVTETEALTEPAAENVTEIISETTAEPVTETETELEAEQPVTEPETEAEQPVTETEPEALTEPAAEPESPIETESVTEGETSGEREPETESVTEPETETETETEARKIPQAQIQSVPPAENLILTVPSNAIDETVQNIQTKINDLPDVSEVQGMEQSARDEVYLRAQHVWDAYDALTDAQKEQVDTGRLTVLLNYFNGQAEAEIADNTVATVTIDGTTTEYSNITSAFAAADGHVATITLLRDASAGNISINSGTILLTSKSTEIELSADINVGGGIFTVESCIWKGYLHAYGGSAVISGGEIEFLDVRDGGSVVISDGQISNLDVLKDGSVTISNGYIENLNNPDGRVDISGGTIVNLGIMDSGTLNYIANSLSLTPETLLLNAGASGILTAEVNQNTINIKNTDFKIPVTWSSSDENVATVKGSGTGNTTGTVTATGPGKATITASAGGKTETCTVTVKKKQPTPKSVSAGFDLYGNITASSYFDDNDPDIPKDHGAIEFAIAEGKDEKEPTSDWKESTWIVGYGCTFDRLKAGTYYTVFARFAETDVYSASDAVTDSRMTYYEKPQAIIDFINEALDGLVANVEYNIESSTEPLTADANGKIGIKEEWFGKTISVYRSLNGANYSIPQSVTIPSRSSAPELQINTGAEGVAIPDDCYYNTTSGEYAAEGWTKGTGALIQVGPEDSIYIYKAAASNTFRSAVQTLTAPRRLEAPAPSIDYQKETLQNLDTGMQYSLDGGKSWTPVTGSEMALSSFGWNGSRAVTVSFQSPATNTAYASTVSSVTLPARPAITLESTDATASSLTIMAKGISAEADVQYQLIGSEGSLSEDGWKDADLNGGCTFSKLSSNTSYTIYVRCGAVQETDTVQGSFSAQASKAFRTSAAAFTLSIPASPVTAGDAQSTAVISIDSTRPFDLGYNGKITITAPVDVTLNRENDPENTILLASLLVGGVEHTDAQSPVAVFDRKDSYVTVSFGQPRLKEGQGTIPAGSYKGTITFTFTYDD</sequence>
<gene>
    <name evidence="4" type="ORF">IAB44_09930</name>
</gene>
<dbReference type="Gene3D" id="2.60.40.1080">
    <property type="match status" value="1"/>
</dbReference>
<feature type="compositionally biased region" description="Low complexity" evidence="1">
    <location>
        <begin position="42"/>
        <end position="68"/>
    </location>
</feature>
<feature type="compositionally biased region" description="Low complexity" evidence="1">
    <location>
        <begin position="138"/>
        <end position="148"/>
    </location>
</feature>
<evidence type="ECO:0000256" key="1">
    <source>
        <dbReference type="SAM" id="MobiDB-lite"/>
    </source>
</evidence>
<dbReference type="SMART" id="SM00635">
    <property type="entry name" value="BID_2"/>
    <property type="match status" value="1"/>
</dbReference>
<evidence type="ECO:0000313" key="5">
    <source>
        <dbReference type="Proteomes" id="UP000823935"/>
    </source>
</evidence>
<feature type="signal peptide" evidence="2">
    <location>
        <begin position="1"/>
        <end position="31"/>
    </location>
</feature>
<keyword evidence="2" id="KW-0732">Signal</keyword>
<feature type="chain" id="PRO_5038971861" evidence="2">
    <location>
        <begin position="32"/>
        <end position="1086"/>
    </location>
</feature>
<dbReference type="InterPro" id="IPR008964">
    <property type="entry name" value="Invasin/intimin_cell_adhesion"/>
</dbReference>
<feature type="compositionally biased region" description="Low complexity" evidence="1">
    <location>
        <begin position="84"/>
        <end position="94"/>
    </location>
</feature>
<comment type="caution">
    <text evidence="4">The sequence shown here is derived from an EMBL/GenBank/DDBJ whole genome shotgun (WGS) entry which is preliminary data.</text>
</comment>
<evidence type="ECO:0000259" key="3">
    <source>
        <dbReference type="SMART" id="SM00635"/>
    </source>
</evidence>
<dbReference type="SUPFAM" id="SSF49373">
    <property type="entry name" value="Invasin/intimin cell-adhesion fragments"/>
    <property type="match status" value="1"/>
</dbReference>
<dbReference type="Proteomes" id="UP000823935">
    <property type="component" value="Unassembled WGS sequence"/>
</dbReference>
<accession>A0A9D1JKA7</accession>
<proteinExistence type="predicted"/>
<protein>
    <submittedName>
        <fullName evidence="4">Ig-like domain-containing protein</fullName>
    </submittedName>
</protein>
<organism evidence="4 5">
    <name type="scientific">Candidatus Limivivens intestinipullorum</name>
    <dbReference type="NCBI Taxonomy" id="2840858"/>
    <lineage>
        <taxon>Bacteria</taxon>
        <taxon>Bacillati</taxon>
        <taxon>Bacillota</taxon>
        <taxon>Clostridia</taxon>
        <taxon>Lachnospirales</taxon>
        <taxon>Lachnospiraceae</taxon>
        <taxon>Lachnospiraceae incertae sedis</taxon>
        <taxon>Candidatus Limivivens</taxon>
    </lineage>
</organism>
<feature type="compositionally biased region" description="Acidic residues" evidence="1">
    <location>
        <begin position="169"/>
        <end position="182"/>
    </location>
</feature>
<name>A0A9D1JKA7_9FIRM</name>
<reference evidence="4" key="2">
    <citation type="journal article" date="2021" name="PeerJ">
        <title>Extensive microbial diversity within the chicken gut microbiome revealed by metagenomics and culture.</title>
        <authorList>
            <person name="Gilroy R."/>
            <person name="Ravi A."/>
            <person name="Getino M."/>
            <person name="Pursley I."/>
            <person name="Horton D.L."/>
            <person name="Alikhan N.F."/>
            <person name="Baker D."/>
            <person name="Gharbi K."/>
            <person name="Hall N."/>
            <person name="Watson M."/>
            <person name="Adriaenssens E.M."/>
            <person name="Foster-Nyarko E."/>
            <person name="Jarju S."/>
            <person name="Secka A."/>
            <person name="Antonio M."/>
            <person name="Oren A."/>
            <person name="Chaudhuri R.R."/>
            <person name="La Ragione R."/>
            <person name="Hildebrand F."/>
            <person name="Pallen M.J."/>
        </authorList>
    </citation>
    <scope>NUCLEOTIDE SEQUENCE</scope>
    <source>
        <strain evidence="4">CHK190-19873</strain>
    </source>
</reference>
<dbReference type="AlphaFoldDB" id="A0A9D1JKA7"/>